<evidence type="ECO:0000256" key="1">
    <source>
        <dbReference type="SAM" id="MobiDB-lite"/>
    </source>
</evidence>
<evidence type="ECO:0000313" key="3">
    <source>
        <dbReference type="Proteomes" id="UP001159427"/>
    </source>
</evidence>
<feature type="region of interest" description="Disordered" evidence="1">
    <location>
        <begin position="19"/>
        <end position="125"/>
    </location>
</feature>
<proteinExistence type="predicted"/>
<reference evidence="2 3" key="1">
    <citation type="submission" date="2022-05" db="EMBL/GenBank/DDBJ databases">
        <authorList>
            <consortium name="Genoscope - CEA"/>
            <person name="William W."/>
        </authorList>
    </citation>
    <scope>NUCLEOTIDE SEQUENCE [LARGE SCALE GENOMIC DNA]</scope>
</reference>
<dbReference type="EMBL" id="CALNXI010000259">
    <property type="protein sequence ID" value="CAH3023402.1"/>
    <property type="molecule type" value="Genomic_DNA"/>
</dbReference>
<feature type="compositionally biased region" description="Polar residues" evidence="1">
    <location>
        <begin position="24"/>
        <end position="41"/>
    </location>
</feature>
<comment type="caution">
    <text evidence="2">The sequence shown here is derived from an EMBL/GenBank/DDBJ whole genome shotgun (WGS) entry which is preliminary data.</text>
</comment>
<accession>A0ABN8M5G8</accession>
<dbReference type="Proteomes" id="UP001159427">
    <property type="component" value="Unassembled WGS sequence"/>
</dbReference>
<sequence>MIFVVCFCRLFRSKFRSQERARRTSLSTQQTALRSTSNARRNSLLDALRDDMPERNHNTTGGDAIQSPQNESQEDDIRDPIADSGPPTYEETQEPQLPPPSYEEALRLSMEDLSATQERQAEHFV</sequence>
<gene>
    <name evidence="2" type="ORF">PEVE_00019142</name>
</gene>
<organism evidence="2 3">
    <name type="scientific">Porites evermanni</name>
    <dbReference type="NCBI Taxonomy" id="104178"/>
    <lineage>
        <taxon>Eukaryota</taxon>
        <taxon>Metazoa</taxon>
        <taxon>Cnidaria</taxon>
        <taxon>Anthozoa</taxon>
        <taxon>Hexacorallia</taxon>
        <taxon>Scleractinia</taxon>
        <taxon>Fungiina</taxon>
        <taxon>Poritidae</taxon>
        <taxon>Porites</taxon>
    </lineage>
</organism>
<protein>
    <submittedName>
        <fullName evidence="2">Uncharacterized protein</fullName>
    </submittedName>
</protein>
<evidence type="ECO:0000313" key="2">
    <source>
        <dbReference type="EMBL" id="CAH3023402.1"/>
    </source>
</evidence>
<keyword evidence="3" id="KW-1185">Reference proteome</keyword>
<feature type="compositionally biased region" description="Basic and acidic residues" evidence="1">
    <location>
        <begin position="47"/>
        <end position="57"/>
    </location>
</feature>
<name>A0ABN8M5G8_9CNID</name>
<feature type="compositionally biased region" description="Polar residues" evidence="1">
    <location>
        <begin position="58"/>
        <end position="71"/>
    </location>
</feature>